<dbReference type="SMART" id="SM00028">
    <property type="entry name" value="TPR"/>
    <property type="match status" value="5"/>
</dbReference>
<evidence type="ECO:0000313" key="5">
    <source>
        <dbReference type="EMBL" id="MBB5236193.1"/>
    </source>
</evidence>
<evidence type="ECO:0000313" key="6">
    <source>
        <dbReference type="Proteomes" id="UP000525389"/>
    </source>
</evidence>
<dbReference type="SUPFAM" id="SSF52540">
    <property type="entry name" value="P-loop containing nucleoside triphosphate hydrolases"/>
    <property type="match status" value="1"/>
</dbReference>
<accession>A0A7W8LRS0</accession>
<dbReference type="PANTHER" id="PTHR16305:SF35">
    <property type="entry name" value="TRANSCRIPTIONAL ACTIVATOR DOMAIN"/>
    <property type="match status" value="1"/>
</dbReference>
<dbReference type="Proteomes" id="UP000525389">
    <property type="component" value="Unassembled WGS sequence"/>
</dbReference>
<evidence type="ECO:0000259" key="4">
    <source>
        <dbReference type="SMART" id="SM00382"/>
    </source>
</evidence>
<protein>
    <submittedName>
        <fullName evidence="5">Putative ATPase</fullName>
    </submittedName>
</protein>
<proteinExistence type="predicted"/>
<dbReference type="GO" id="GO:0005524">
    <property type="term" value="F:ATP binding"/>
    <property type="evidence" value="ECO:0007669"/>
    <property type="project" value="UniProtKB-KW"/>
</dbReference>
<dbReference type="GO" id="GO:0005737">
    <property type="term" value="C:cytoplasm"/>
    <property type="evidence" value="ECO:0007669"/>
    <property type="project" value="TreeGrafter"/>
</dbReference>
<reference evidence="5 6" key="1">
    <citation type="submission" date="2020-08" db="EMBL/GenBank/DDBJ databases">
        <title>Genomic Encyclopedia of Type Strains, Phase IV (KMG-IV): sequencing the most valuable type-strain genomes for metagenomic binning, comparative biology and taxonomic classification.</title>
        <authorList>
            <person name="Goeker M."/>
        </authorList>
    </citation>
    <scope>NUCLEOTIDE SEQUENCE [LARGE SCALE GENOMIC DNA]</scope>
    <source>
        <strain evidence="5 6">DSM 101791</strain>
    </source>
</reference>
<feature type="repeat" description="TPR" evidence="3">
    <location>
        <begin position="746"/>
        <end position="779"/>
    </location>
</feature>
<dbReference type="Pfam" id="PF13191">
    <property type="entry name" value="AAA_16"/>
    <property type="match status" value="1"/>
</dbReference>
<gene>
    <name evidence="5" type="ORF">HNQ09_003661</name>
</gene>
<dbReference type="Gene3D" id="3.40.50.300">
    <property type="entry name" value="P-loop containing nucleotide triphosphate hydrolases"/>
    <property type="match status" value="1"/>
</dbReference>
<dbReference type="InterPro" id="IPR011990">
    <property type="entry name" value="TPR-like_helical_dom_sf"/>
</dbReference>
<organism evidence="5 6">
    <name type="scientific">Deinococcus budaensis</name>
    <dbReference type="NCBI Taxonomy" id="1665626"/>
    <lineage>
        <taxon>Bacteria</taxon>
        <taxon>Thermotogati</taxon>
        <taxon>Deinococcota</taxon>
        <taxon>Deinococci</taxon>
        <taxon>Deinococcales</taxon>
        <taxon>Deinococcaceae</taxon>
        <taxon>Deinococcus</taxon>
    </lineage>
</organism>
<dbReference type="GO" id="GO:0004016">
    <property type="term" value="F:adenylate cyclase activity"/>
    <property type="evidence" value="ECO:0007669"/>
    <property type="project" value="TreeGrafter"/>
</dbReference>
<dbReference type="PROSITE" id="PS50005">
    <property type="entry name" value="TPR"/>
    <property type="match status" value="1"/>
</dbReference>
<dbReference type="CDD" id="cd01120">
    <property type="entry name" value="RecA-like_superfamily"/>
    <property type="match status" value="1"/>
</dbReference>
<dbReference type="InterPro" id="IPR027417">
    <property type="entry name" value="P-loop_NTPase"/>
</dbReference>
<dbReference type="EMBL" id="JACHFN010000022">
    <property type="protein sequence ID" value="MBB5236193.1"/>
    <property type="molecule type" value="Genomic_DNA"/>
</dbReference>
<sequence length="994" mass="107955">MSEQPFVGRERELGQLEGFLGRALLGQGQVCFVTGEAGSGKTMLVQAFAQRAQDHDEHLAVASGNCNAQSGVGDPYLPFRELLAALIGVTGRAAEGGDPPAGSRLRHWLVRSTQVLIEVGPDLVGTIIPGGTLVAKAGKALAQKAGWLDELEKLARRKPGAQAPVQPEHLLEQYANVLRALAAERPLLLVLDDLHWADAASVGLLFHLSRRLETSAALLVGTYRPNELYLRAAAAGRHPLEPVLLEIKRYAGDVWVDLQTDEAGGRDFVNRLLDTEANRLGADFREALFRHTEGHALFTAELLRRLQERGDLIRDAQGCWVVGARLDFGALPSRVEGVIAQRIGHLDAAQQELLRVASVEGEAFTAEVVAQVQGLAPRQVLRDLAQDLAQRHALVQERGDLRAGRRQLSGYRFAHALFQHYLYGGLGSGERRLLHGEVAQAIEALYAGAPDPVRLAWHYDRAGDGERAAGFYREAGEQALRQGAPHEAEHLLTRALDLTPGPEAERRFELLLVREQARDLQGQRETQREDVEALESLAEGLDDGRRCQAALRRANHADLVSHFPAAMAAAERAAALAEKAGLPTRVAEAHLAWGRALYRHGARPQAKVHHELALQLAQAAGDRQTQADALRHLGQIALGADKRLAQDLYGQALGLYRQIGDLHGENIALRYLGVCAVNAQQDDRAAALLEEGLAGARRLGDRSGEAHASYALGALAQNQGRLADAEGPLQAALEAYRQTGERVQEAATLLILGSIRLEQDDFDQARAMFQAALRICRELGGTLHLSSVLKNLGILELALGNHHQARAYLEDAAEVARRAHNTVYEHHALCQLAYTELYGGNAAAALERARQGGDPGRFAEPWALLALGRLEEAEAALHSLLRDPQPLREWQRLAADLGLAAVALAKGDLRAALALVEGILPALGRSDLLDDVATAYLVCYEVLQACGDARAAGVLEGGWRQIERQTSRLDDAARERFIANMPSRRRLVAAWRAS</sequence>
<name>A0A7W8LRS0_9DEIO</name>
<comment type="caution">
    <text evidence="5">The sequence shown here is derived from an EMBL/GenBank/DDBJ whole genome shotgun (WGS) entry which is preliminary data.</text>
</comment>
<dbReference type="SUPFAM" id="SSF48452">
    <property type="entry name" value="TPR-like"/>
    <property type="match status" value="2"/>
</dbReference>
<feature type="domain" description="AAA+ ATPase" evidence="4">
    <location>
        <begin position="27"/>
        <end position="244"/>
    </location>
</feature>
<dbReference type="RefSeq" id="WP_184031876.1">
    <property type="nucleotide sequence ID" value="NZ_JACHFN010000022.1"/>
</dbReference>
<dbReference type="InterPro" id="IPR019734">
    <property type="entry name" value="TPR_rpt"/>
</dbReference>
<dbReference type="InterPro" id="IPR041664">
    <property type="entry name" value="AAA_16"/>
</dbReference>
<dbReference type="Pfam" id="PF13424">
    <property type="entry name" value="TPR_12"/>
    <property type="match status" value="1"/>
</dbReference>
<dbReference type="InterPro" id="IPR003593">
    <property type="entry name" value="AAA+_ATPase"/>
</dbReference>
<keyword evidence="1" id="KW-0547">Nucleotide-binding</keyword>
<keyword evidence="2" id="KW-0067">ATP-binding</keyword>
<keyword evidence="6" id="KW-1185">Reference proteome</keyword>
<dbReference type="AlphaFoldDB" id="A0A7W8LRS0"/>
<evidence type="ECO:0000256" key="1">
    <source>
        <dbReference type="ARBA" id="ARBA00022741"/>
    </source>
</evidence>
<evidence type="ECO:0000256" key="3">
    <source>
        <dbReference type="PROSITE-ProRule" id="PRU00339"/>
    </source>
</evidence>
<dbReference type="SMART" id="SM00382">
    <property type="entry name" value="AAA"/>
    <property type="match status" value="1"/>
</dbReference>
<dbReference type="PANTHER" id="PTHR16305">
    <property type="entry name" value="TESTICULAR SOLUBLE ADENYLYL CYCLASE"/>
    <property type="match status" value="1"/>
</dbReference>
<keyword evidence="3" id="KW-0802">TPR repeat</keyword>
<dbReference type="Gene3D" id="1.25.40.10">
    <property type="entry name" value="Tetratricopeptide repeat domain"/>
    <property type="match status" value="1"/>
</dbReference>
<evidence type="ECO:0000256" key="2">
    <source>
        <dbReference type="ARBA" id="ARBA00022840"/>
    </source>
</evidence>